<proteinExistence type="predicted"/>
<dbReference type="Pfam" id="PF07491">
    <property type="entry name" value="PPI_Ypi1"/>
    <property type="match status" value="1"/>
</dbReference>
<feature type="compositionally biased region" description="Low complexity" evidence="4">
    <location>
        <begin position="296"/>
        <end position="310"/>
    </location>
</feature>
<dbReference type="EMBL" id="JAEACU010000007">
    <property type="protein sequence ID" value="KAH7521535.1"/>
    <property type="molecule type" value="Genomic_DNA"/>
</dbReference>
<evidence type="ECO:0000313" key="6">
    <source>
        <dbReference type="EMBL" id="KAH7521535.1"/>
    </source>
</evidence>
<dbReference type="InterPro" id="IPR046357">
    <property type="entry name" value="PPIase_dom_sf"/>
</dbReference>
<accession>A0A978V2F2</accession>
<protein>
    <recommendedName>
        <fullName evidence="3">peptidylprolyl isomerase</fullName>
        <ecNumber evidence="3">5.2.1.8</ecNumber>
    </recommendedName>
</protein>
<dbReference type="Gene3D" id="1.25.40.10">
    <property type="entry name" value="Tetratricopeptide repeat domain"/>
    <property type="match status" value="1"/>
</dbReference>
<evidence type="ECO:0000256" key="4">
    <source>
        <dbReference type="SAM" id="MobiDB-lite"/>
    </source>
</evidence>
<dbReference type="SUPFAM" id="SSF54534">
    <property type="entry name" value="FKBP-like"/>
    <property type="match status" value="3"/>
</dbReference>
<organism evidence="6 7">
    <name type="scientific">Ziziphus jujuba var. spinosa</name>
    <dbReference type="NCBI Taxonomy" id="714518"/>
    <lineage>
        <taxon>Eukaryota</taxon>
        <taxon>Viridiplantae</taxon>
        <taxon>Streptophyta</taxon>
        <taxon>Embryophyta</taxon>
        <taxon>Tracheophyta</taxon>
        <taxon>Spermatophyta</taxon>
        <taxon>Magnoliopsida</taxon>
        <taxon>eudicotyledons</taxon>
        <taxon>Gunneridae</taxon>
        <taxon>Pentapetalae</taxon>
        <taxon>rosids</taxon>
        <taxon>fabids</taxon>
        <taxon>Rosales</taxon>
        <taxon>Rhamnaceae</taxon>
        <taxon>Paliureae</taxon>
        <taxon>Ziziphus</taxon>
    </lineage>
</organism>
<feature type="region of interest" description="Disordered" evidence="4">
    <location>
        <begin position="296"/>
        <end position="328"/>
    </location>
</feature>
<sequence>MDLCYHLCFVFGYLFFFRENAVFTIPPELAYGESGSPPTIPPDATLQFDVELLSWTSVKDICKDGGIFKKILVEGEKWENPKDMDEVFVKYEAGLEDGTLLSKSDGVEFTVGEGHFCPALAKAVKTMKKGEKVLLTVKPQLKLTGKLHDGTIFTQKGHDEEPFEFKIDGEQVIDGLDKAVKNMKKGEIAVEKESWDMNTQEKIEAAGKKKEKGNVLFKAGKYLRALKRYEKAVKFIEYDSSFSDEEKQQTKMLKITCNLNNADCQLKLKEYKQAEKLCTKVLGDPAAMARPINGAARSAVATSSPSVTTTITLENPEPSSSSSSSSQAEAQAQRLVLVLKKKKKRVSWKEGTVDNEFMQKKSSKKCCIFHKQKPFDEDNSDEEEDSHHHDHDYHHHDGGSCSKD</sequence>
<evidence type="ECO:0000259" key="5">
    <source>
        <dbReference type="PROSITE" id="PS50059"/>
    </source>
</evidence>
<dbReference type="GO" id="GO:0003755">
    <property type="term" value="F:peptidyl-prolyl cis-trans isomerase activity"/>
    <property type="evidence" value="ECO:0007669"/>
    <property type="project" value="UniProtKB-KW"/>
</dbReference>
<dbReference type="AlphaFoldDB" id="A0A978V2F2"/>
<comment type="caution">
    <text evidence="6">The sequence shown here is derived from an EMBL/GenBank/DDBJ whole genome shotgun (WGS) entry which is preliminary data.</text>
</comment>
<evidence type="ECO:0000313" key="7">
    <source>
        <dbReference type="Proteomes" id="UP000813462"/>
    </source>
</evidence>
<keyword evidence="3" id="KW-0697">Rotamase</keyword>
<feature type="region of interest" description="Disordered" evidence="4">
    <location>
        <begin position="375"/>
        <end position="404"/>
    </location>
</feature>
<dbReference type="Gene3D" id="3.10.50.40">
    <property type="match status" value="3"/>
</dbReference>
<dbReference type="InterPro" id="IPR011990">
    <property type="entry name" value="TPR-like_helical_dom_sf"/>
</dbReference>
<evidence type="ECO:0000256" key="2">
    <source>
        <dbReference type="ARBA" id="ARBA00022803"/>
    </source>
</evidence>
<dbReference type="GO" id="GO:0004865">
    <property type="term" value="F:protein serine/threonine phosphatase inhibitor activity"/>
    <property type="evidence" value="ECO:0007669"/>
    <property type="project" value="InterPro"/>
</dbReference>
<evidence type="ECO:0000256" key="3">
    <source>
        <dbReference type="PROSITE-ProRule" id="PRU00277"/>
    </source>
</evidence>
<name>A0A978V2F2_ZIZJJ</name>
<comment type="catalytic activity">
    <reaction evidence="3">
        <text>[protein]-peptidylproline (omega=180) = [protein]-peptidylproline (omega=0)</text>
        <dbReference type="Rhea" id="RHEA:16237"/>
        <dbReference type="Rhea" id="RHEA-COMP:10747"/>
        <dbReference type="Rhea" id="RHEA-COMP:10748"/>
        <dbReference type="ChEBI" id="CHEBI:83833"/>
        <dbReference type="ChEBI" id="CHEBI:83834"/>
        <dbReference type="EC" id="5.2.1.8"/>
    </reaction>
</comment>
<feature type="domain" description="PPIase FKBP-type" evidence="5">
    <location>
        <begin position="19"/>
        <end position="56"/>
    </location>
</feature>
<dbReference type="InterPro" id="IPR001179">
    <property type="entry name" value="PPIase_FKBP_dom"/>
</dbReference>
<keyword evidence="2" id="KW-0802">TPR repeat</keyword>
<dbReference type="EC" id="5.2.1.8" evidence="3"/>
<feature type="domain" description="PPIase FKBP-type" evidence="5">
    <location>
        <begin position="84"/>
        <end position="141"/>
    </location>
</feature>
<feature type="domain" description="PPIase FKBP-type" evidence="5">
    <location>
        <begin position="143"/>
        <end position="187"/>
    </location>
</feature>
<dbReference type="PANTHER" id="PTHR46512">
    <property type="entry name" value="PEPTIDYLPROLYL ISOMERASE"/>
    <property type="match status" value="1"/>
</dbReference>
<dbReference type="InterPro" id="IPR011107">
    <property type="entry name" value="PPI_Ypi1"/>
</dbReference>
<dbReference type="SUPFAM" id="SSF48452">
    <property type="entry name" value="TPR-like"/>
    <property type="match status" value="1"/>
</dbReference>
<evidence type="ECO:0000256" key="1">
    <source>
        <dbReference type="ARBA" id="ARBA00022737"/>
    </source>
</evidence>
<gene>
    <name evidence="6" type="ORF">FEM48_Zijuj07G0043900</name>
</gene>
<dbReference type="PANTHER" id="PTHR46512:SF11">
    <property type="entry name" value="PEPTIDYLPROLYL ISOMERASE"/>
    <property type="match status" value="1"/>
</dbReference>
<keyword evidence="3" id="KW-0413">Isomerase</keyword>
<reference evidence="6" key="1">
    <citation type="journal article" date="2021" name="Front. Plant Sci.">
        <title>Chromosome-Scale Genome Assembly for Chinese Sour Jujube and Insights Into Its Genome Evolution and Domestication Signature.</title>
        <authorList>
            <person name="Shen L.-Y."/>
            <person name="Luo H."/>
            <person name="Wang X.-L."/>
            <person name="Wang X.-M."/>
            <person name="Qiu X.-J."/>
            <person name="Liu H."/>
            <person name="Zhou S.-S."/>
            <person name="Jia K.-H."/>
            <person name="Nie S."/>
            <person name="Bao Y.-T."/>
            <person name="Zhang R.-G."/>
            <person name="Yun Q.-Z."/>
            <person name="Chai Y.-H."/>
            <person name="Lu J.-Y."/>
            <person name="Li Y."/>
            <person name="Zhao S.-W."/>
            <person name="Mao J.-F."/>
            <person name="Jia S.-G."/>
            <person name="Mao Y.-M."/>
        </authorList>
    </citation>
    <scope>NUCLEOTIDE SEQUENCE</scope>
    <source>
        <strain evidence="6">AT0</strain>
        <tissue evidence="6">Leaf</tissue>
    </source>
</reference>
<dbReference type="InterPro" id="IPR050754">
    <property type="entry name" value="FKBP4/5/8-like"/>
</dbReference>
<feature type="compositionally biased region" description="Basic and acidic residues" evidence="4">
    <location>
        <begin position="385"/>
        <end position="404"/>
    </location>
</feature>
<dbReference type="PROSITE" id="PS50059">
    <property type="entry name" value="FKBP_PPIASE"/>
    <property type="match status" value="3"/>
</dbReference>
<dbReference type="Pfam" id="PF00254">
    <property type="entry name" value="FKBP_C"/>
    <property type="match status" value="2"/>
</dbReference>
<dbReference type="Proteomes" id="UP000813462">
    <property type="component" value="Unassembled WGS sequence"/>
</dbReference>
<keyword evidence="1" id="KW-0677">Repeat</keyword>